<proteinExistence type="predicted"/>
<evidence type="ECO:0000313" key="2">
    <source>
        <dbReference type="EMBL" id="GIF00961.1"/>
    </source>
</evidence>
<dbReference type="AlphaFoldDB" id="A0A919K8T5"/>
<keyword evidence="3" id="KW-1185">Reference proteome</keyword>
<dbReference type="Proteomes" id="UP000636960">
    <property type="component" value="Unassembled WGS sequence"/>
</dbReference>
<dbReference type="RefSeq" id="WP_203789281.1">
    <property type="nucleotide sequence ID" value="NZ_BOMV01000095.1"/>
</dbReference>
<feature type="transmembrane region" description="Helical" evidence="1">
    <location>
        <begin position="14"/>
        <end position="36"/>
    </location>
</feature>
<dbReference type="EMBL" id="BOMV01000095">
    <property type="protein sequence ID" value="GIF00961.1"/>
    <property type="molecule type" value="Genomic_DNA"/>
</dbReference>
<organism evidence="2 3">
    <name type="scientific">Paractinoplanes rishiriensis</name>
    <dbReference type="NCBI Taxonomy" id="1050105"/>
    <lineage>
        <taxon>Bacteria</taxon>
        <taxon>Bacillati</taxon>
        <taxon>Actinomycetota</taxon>
        <taxon>Actinomycetes</taxon>
        <taxon>Micromonosporales</taxon>
        <taxon>Micromonosporaceae</taxon>
        <taxon>Paractinoplanes</taxon>
    </lineage>
</organism>
<keyword evidence="1" id="KW-0472">Membrane</keyword>
<comment type="caution">
    <text evidence="2">The sequence shown here is derived from an EMBL/GenBank/DDBJ whole genome shotgun (WGS) entry which is preliminary data.</text>
</comment>
<name>A0A919K8T5_9ACTN</name>
<protein>
    <submittedName>
        <fullName evidence="2">Uncharacterized protein</fullName>
    </submittedName>
</protein>
<evidence type="ECO:0000256" key="1">
    <source>
        <dbReference type="SAM" id="Phobius"/>
    </source>
</evidence>
<keyword evidence="1" id="KW-0812">Transmembrane</keyword>
<gene>
    <name evidence="2" type="ORF">Ari01nite_84250</name>
</gene>
<sequence>MIAAAVDWNAVEALAASAAALLTAAVLVVTVVALLFERRVRRIDIARLEAQRADAEAGQASLVVSVTSATTGSGTADVVLVNYSQRPVFDVHVSLTLNGRPVTLTDGRCTVVPVQTIVGPDERRELTLNAPYGEETLVAARTELRDAMGLRWRRDHNGRPERLLTD</sequence>
<evidence type="ECO:0000313" key="3">
    <source>
        <dbReference type="Proteomes" id="UP000636960"/>
    </source>
</evidence>
<accession>A0A919K8T5</accession>
<reference evidence="2" key="1">
    <citation type="submission" date="2021-01" db="EMBL/GenBank/DDBJ databases">
        <title>Whole genome shotgun sequence of Actinoplanes rishiriensis NBRC 108556.</title>
        <authorList>
            <person name="Komaki H."/>
            <person name="Tamura T."/>
        </authorList>
    </citation>
    <scope>NUCLEOTIDE SEQUENCE</scope>
    <source>
        <strain evidence="2">NBRC 108556</strain>
    </source>
</reference>
<keyword evidence="1" id="KW-1133">Transmembrane helix</keyword>